<dbReference type="Gene3D" id="1.10.1220.10">
    <property type="entry name" value="Met repressor-like"/>
    <property type="match status" value="1"/>
</dbReference>
<dbReference type="Pfam" id="PF08753">
    <property type="entry name" value="NikR_C"/>
    <property type="match status" value="1"/>
</dbReference>
<protein>
    <recommendedName>
        <fullName evidence="6">Putative nickel-responsive regulator</fullName>
    </recommendedName>
</protein>
<feature type="binding site" evidence="6">
    <location>
        <position position="90"/>
    </location>
    <ligand>
        <name>Ni(2+)</name>
        <dbReference type="ChEBI" id="CHEBI:49786"/>
    </ligand>
</feature>
<dbReference type="InterPro" id="IPR027271">
    <property type="entry name" value="Acetolactate_synth/TF_NikR_C"/>
</dbReference>
<dbReference type="PANTHER" id="PTHR34719">
    <property type="entry name" value="NICKEL-RESPONSIVE REGULATOR"/>
    <property type="match status" value="1"/>
</dbReference>
<evidence type="ECO:0000256" key="1">
    <source>
        <dbReference type="ARBA" id="ARBA00022596"/>
    </source>
</evidence>
<dbReference type="InterPro" id="IPR013321">
    <property type="entry name" value="Arc_rbn_hlx_hlx"/>
</dbReference>
<dbReference type="AlphaFoldDB" id="A0A1H8BP61"/>
<dbReference type="InterPro" id="IPR010985">
    <property type="entry name" value="Ribbon_hlx_hlx"/>
</dbReference>
<gene>
    <name evidence="8" type="ORF">SAMN05216404_101303</name>
</gene>
<dbReference type="InterPro" id="IPR050192">
    <property type="entry name" value="CopG/NikR_regulator"/>
</dbReference>
<keyword evidence="1 6" id="KW-0533">Nickel</keyword>
<evidence type="ECO:0000313" key="8">
    <source>
        <dbReference type="EMBL" id="SEM84319.1"/>
    </source>
</evidence>
<evidence type="ECO:0000256" key="2">
    <source>
        <dbReference type="ARBA" id="ARBA00022723"/>
    </source>
</evidence>
<comment type="cofactor">
    <cofactor evidence="6">
        <name>Ni(2+)</name>
        <dbReference type="ChEBI" id="CHEBI:49786"/>
    </cofactor>
    <text evidence="6">Binds 1 nickel ion per subunit.</text>
</comment>
<dbReference type="Proteomes" id="UP000183898">
    <property type="component" value="Unassembled WGS sequence"/>
</dbReference>
<name>A0A1H8BP61_9PROT</name>
<keyword evidence="5 6" id="KW-0804">Transcription</keyword>
<dbReference type="EMBL" id="FOCT01000001">
    <property type="protein sequence ID" value="SEM84319.1"/>
    <property type="molecule type" value="Genomic_DNA"/>
</dbReference>
<feature type="domain" description="Transcription factor NikR nickel binding C-terminal" evidence="7">
    <location>
        <begin position="54"/>
        <end position="129"/>
    </location>
</feature>
<dbReference type="NCBIfam" id="NF003381">
    <property type="entry name" value="PRK04460.1"/>
    <property type="match status" value="1"/>
</dbReference>
<dbReference type="HAMAP" id="MF_00476">
    <property type="entry name" value="NikR"/>
    <property type="match status" value="1"/>
</dbReference>
<dbReference type="SUPFAM" id="SSF47598">
    <property type="entry name" value="Ribbon-helix-helix"/>
    <property type="match status" value="1"/>
</dbReference>
<evidence type="ECO:0000256" key="6">
    <source>
        <dbReference type="HAMAP-Rule" id="MF_00476"/>
    </source>
</evidence>
<feature type="binding site" evidence="6">
    <location>
        <position position="96"/>
    </location>
    <ligand>
        <name>Ni(2+)</name>
        <dbReference type="ChEBI" id="CHEBI:49786"/>
    </ligand>
</feature>
<accession>A0A1H8BP61</accession>
<evidence type="ECO:0000256" key="5">
    <source>
        <dbReference type="ARBA" id="ARBA00023163"/>
    </source>
</evidence>
<sequence>MERLTISLNDQLAKQFEFAMHKLGYFNRSEAVRDLIRNMIETTRQEEHADGYCIATLSYIYNHHERELARCVTSTQHNHHNLTLSTMHVHMDHDNCLEVTILRGTIRSVKNFANLVTATPGVRHGKLHLLPIEIVQEHDFHESEPHVHSSPLT</sequence>
<keyword evidence="3 6" id="KW-0805">Transcription regulation</keyword>
<dbReference type="CDD" id="cd22231">
    <property type="entry name" value="RHH_NikR_HicB-like"/>
    <property type="match status" value="1"/>
</dbReference>
<dbReference type="RefSeq" id="WP_074743803.1">
    <property type="nucleotide sequence ID" value="NZ_FOCT01000001.1"/>
</dbReference>
<evidence type="ECO:0000259" key="7">
    <source>
        <dbReference type="Pfam" id="PF08753"/>
    </source>
</evidence>
<reference evidence="8 9" key="1">
    <citation type="submission" date="2016-10" db="EMBL/GenBank/DDBJ databases">
        <authorList>
            <person name="de Groot N.N."/>
        </authorList>
    </citation>
    <scope>NUCLEOTIDE SEQUENCE [LARGE SCALE GENOMIC DNA]</scope>
    <source>
        <strain evidence="8 9">Nl18</strain>
    </source>
</reference>
<keyword evidence="4 6" id="KW-0238">DNA-binding</keyword>
<feature type="binding site" evidence="6">
    <location>
        <position position="77"/>
    </location>
    <ligand>
        <name>Ni(2+)</name>
        <dbReference type="ChEBI" id="CHEBI:49786"/>
    </ligand>
</feature>
<keyword evidence="2 6" id="KW-0479">Metal-binding</keyword>
<dbReference type="InterPro" id="IPR045865">
    <property type="entry name" value="ACT-like_dom_sf"/>
</dbReference>
<evidence type="ECO:0000313" key="9">
    <source>
        <dbReference type="Proteomes" id="UP000183898"/>
    </source>
</evidence>
<dbReference type="GO" id="GO:0003700">
    <property type="term" value="F:DNA-binding transcription factor activity"/>
    <property type="evidence" value="ECO:0007669"/>
    <property type="project" value="UniProtKB-UniRule"/>
</dbReference>
<feature type="binding site" evidence="6">
    <location>
        <position position="88"/>
    </location>
    <ligand>
        <name>Ni(2+)</name>
        <dbReference type="ChEBI" id="CHEBI:49786"/>
    </ligand>
</feature>
<proteinExistence type="inferred from homology"/>
<evidence type="ECO:0000256" key="4">
    <source>
        <dbReference type="ARBA" id="ARBA00023125"/>
    </source>
</evidence>
<dbReference type="InterPro" id="IPR014864">
    <property type="entry name" value="TF_NikR_Ni-bd_C"/>
</dbReference>
<evidence type="ECO:0000256" key="3">
    <source>
        <dbReference type="ARBA" id="ARBA00023015"/>
    </source>
</evidence>
<organism evidence="8 9">
    <name type="scientific">Nitrosospira multiformis</name>
    <dbReference type="NCBI Taxonomy" id="1231"/>
    <lineage>
        <taxon>Bacteria</taxon>
        <taxon>Pseudomonadati</taxon>
        <taxon>Pseudomonadota</taxon>
        <taxon>Betaproteobacteria</taxon>
        <taxon>Nitrosomonadales</taxon>
        <taxon>Nitrosomonadaceae</taxon>
        <taxon>Nitrosospira</taxon>
    </lineage>
</organism>
<comment type="function">
    <text evidence="6">Transcriptional regulator.</text>
</comment>
<dbReference type="GO" id="GO:0010045">
    <property type="term" value="P:response to nickel cation"/>
    <property type="evidence" value="ECO:0007669"/>
    <property type="project" value="InterPro"/>
</dbReference>
<comment type="similarity">
    <text evidence="6">Belongs to the transcriptional regulatory CopG/NikR family.</text>
</comment>
<dbReference type="GO" id="GO:0016151">
    <property type="term" value="F:nickel cation binding"/>
    <property type="evidence" value="ECO:0007669"/>
    <property type="project" value="UniProtKB-UniRule"/>
</dbReference>
<dbReference type="PANTHER" id="PTHR34719:SF2">
    <property type="entry name" value="NICKEL-RESPONSIVE REGULATOR"/>
    <property type="match status" value="1"/>
</dbReference>
<dbReference type="InterPro" id="IPR022988">
    <property type="entry name" value="Ni_resp_reg_NikR"/>
</dbReference>
<dbReference type="Gene3D" id="3.30.70.1150">
    <property type="entry name" value="ACT-like. Chain A, domain 2"/>
    <property type="match status" value="1"/>
</dbReference>
<dbReference type="NCBIfam" id="NF002815">
    <property type="entry name" value="PRK02967.1"/>
    <property type="match status" value="1"/>
</dbReference>
<dbReference type="GO" id="GO:0003677">
    <property type="term" value="F:DNA binding"/>
    <property type="evidence" value="ECO:0007669"/>
    <property type="project" value="UniProtKB-KW"/>
</dbReference>
<dbReference type="SUPFAM" id="SSF55021">
    <property type="entry name" value="ACT-like"/>
    <property type="match status" value="1"/>
</dbReference>